<dbReference type="Proteomes" id="UP000177247">
    <property type="component" value="Unassembled WGS sequence"/>
</dbReference>
<dbReference type="AlphaFoldDB" id="A0A1G2FJE0"/>
<accession>A0A1G2FJE0</accession>
<sequence length="176" mass="20245">MHGKGPAFGDRIKLGYLLAGLNVFAVDFSAAQFLNINPLEIGHLKIAKKRGLIPEDQKRQTKTEDLSVVLPKNRFYNLLYWLVYFFDYLQEKITKKTSIAWWHRRFGMRPKLDIKKCHSFPACRDCLDICPVGAIKKETGLDFKKCAYIRCLKCFEVCPYEAIIIKGISRPGQNNG</sequence>
<evidence type="ECO:0000313" key="2">
    <source>
        <dbReference type="EMBL" id="OGZ37902.1"/>
    </source>
</evidence>
<dbReference type="EMBL" id="MHNC01000041">
    <property type="protein sequence ID" value="OGZ37902.1"/>
    <property type="molecule type" value="Genomic_DNA"/>
</dbReference>
<name>A0A1G2FJE0_9BACT</name>
<organism evidence="2 3">
    <name type="scientific">Candidatus Portnoybacteria bacterium RIFCSPHIGHO2_12_FULL_40_11</name>
    <dbReference type="NCBI Taxonomy" id="1801998"/>
    <lineage>
        <taxon>Bacteria</taxon>
        <taxon>Candidatus Portnoyibacteriota</taxon>
    </lineage>
</organism>
<dbReference type="Gene3D" id="3.30.70.20">
    <property type="match status" value="1"/>
</dbReference>
<proteinExistence type="predicted"/>
<dbReference type="InterPro" id="IPR017896">
    <property type="entry name" value="4Fe4S_Fe-S-bd"/>
</dbReference>
<dbReference type="PROSITE" id="PS51379">
    <property type="entry name" value="4FE4S_FER_2"/>
    <property type="match status" value="2"/>
</dbReference>
<dbReference type="SUPFAM" id="SSF54862">
    <property type="entry name" value="4Fe-4S ferredoxins"/>
    <property type="match status" value="1"/>
</dbReference>
<protein>
    <recommendedName>
        <fullName evidence="1">4Fe-4S ferredoxin-type domain-containing protein</fullName>
    </recommendedName>
</protein>
<gene>
    <name evidence="2" type="ORF">A3E90_01515</name>
</gene>
<reference evidence="2 3" key="1">
    <citation type="journal article" date="2016" name="Nat. Commun.">
        <title>Thousands of microbial genomes shed light on interconnected biogeochemical processes in an aquifer system.</title>
        <authorList>
            <person name="Anantharaman K."/>
            <person name="Brown C.T."/>
            <person name="Hug L.A."/>
            <person name="Sharon I."/>
            <person name="Castelle C.J."/>
            <person name="Probst A.J."/>
            <person name="Thomas B.C."/>
            <person name="Singh A."/>
            <person name="Wilkins M.J."/>
            <person name="Karaoz U."/>
            <person name="Brodie E.L."/>
            <person name="Williams K.H."/>
            <person name="Hubbard S.S."/>
            <person name="Banfield J.F."/>
        </authorList>
    </citation>
    <scope>NUCLEOTIDE SEQUENCE [LARGE SCALE GENOMIC DNA]</scope>
</reference>
<evidence type="ECO:0000259" key="1">
    <source>
        <dbReference type="PROSITE" id="PS51379"/>
    </source>
</evidence>
<comment type="caution">
    <text evidence="2">The sequence shown here is derived from an EMBL/GenBank/DDBJ whole genome shotgun (WGS) entry which is preliminary data.</text>
</comment>
<feature type="domain" description="4Fe-4S ferredoxin-type" evidence="1">
    <location>
        <begin position="108"/>
        <end position="140"/>
    </location>
</feature>
<evidence type="ECO:0000313" key="3">
    <source>
        <dbReference type="Proteomes" id="UP000177247"/>
    </source>
</evidence>
<feature type="domain" description="4Fe-4S ferredoxin-type" evidence="1">
    <location>
        <begin position="141"/>
        <end position="168"/>
    </location>
</feature>